<name>A0A9X5KS86_PSEMA</name>
<dbReference type="Proteomes" id="UP000077563">
    <property type="component" value="Unassembled WGS sequence"/>
</dbReference>
<dbReference type="AlphaFoldDB" id="A0A9X5KS86"/>
<gene>
    <name evidence="1" type="ORF">AO064_21545</name>
</gene>
<sequence>MFIAFGSIEGTTNKCIHDWAGKTIHKHFARAPLSSRIDLARDLAKSQDATKATQEAFVHSLLTAKKLAESRNLVAHNPLCLVVLQDTLDNTLLEAIAHHTDDSKLLSYEALVDIVGRTELCAEELVQNFVAFRLEKLDFEALKTFPGLGGNHPT</sequence>
<evidence type="ECO:0000313" key="1">
    <source>
        <dbReference type="EMBL" id="OAJ46920.1"/>
    </source>
</evidence>
<evidence type="ECO:0000313" key="2">
    <source>
        <dbReference type="Proteomes" id="UP000077563"/>
    </source>
</evidence>
<comment type="caution">
    <text evidence="1">The sequence shown here is derived from an EMBL/GenBank/DDBJ whole genome shotgun (WGS) entry which is preliminary data.</text>
</comment>
<organism evidence="1 2">
    <name type="scientific">Pseudomonas marginalis</name>
    <name type="common">Pseudomonas panacis</name>
    <dbReference type="NCBI Taxonomy" id="298"/>
    <lineage>
        <taxon>Bacteria</taxon>
        <taxon>Pseudomonadati</taxon>
        <taxon>Pseudomonadota</taxon>
        <taxon>Gammaproteobacteria</taxon>
        <taxon>Pseudomonadales</taxon>
        <taxon>Pseudomonadaceae</taxon>
        <taxon>Pseudomonas</taxon>
    </lineage>
</organism>
<proteinExistence type="predicted"/>
<accession>A0A9X5KS86</accession>
<protein>
    <submittedName>
        <fullName evidence="1">Uncharacterized protein</fullName>
    </submittedName>
</protein>
<dbReference type="RefSeq" id="WP_064054908.1">
    <property type="nucleotide sequence ID" value="NZ_LKEG01000052.1"/>
</dbReference>
<reference evidence="1 2" key="1">
    <citation type="submission" date="2015-09" db="EMBL/GenBank/DDBJ databases">
        <title>Genome sequence of Pseudomonas marginalis ICMP 3553.</title>
        <authorList>
            <person name="Visnovsky S."/>
            <person name="Lu A."/>
            <person name="Panda P."/>
            <person name="Pitman A."/>
        </authorList>
    </citation>
    <scope>NUCLEOTIDE SEQUENCE [LARGE SCALE GENOMIC DNA]</scope>
    <source>
        <strain evidence="1 2">ICMP 3553</strain>
    </source>
</reference>
<dbReference type="EMBL" id="LKEG01000052">
    <property type="protein sequence ID" value="OAJ46920.1"/>
    <property type="molecule type" value="Genomic_DNA"/>
</dbReference>